<gene>
    <name evidence="2" type="ORF">PLOB_00041353</name>
</gene>
<dbReference type="SUPFAM" id="SSF54695">
    <property type="entry name" value="POZ domain"/>
    <property type="match status" value="1"/>
</dbReference>
<dbReference type="Gene3D" id="3.30.710.10">
    <property type="entry name" value="Potassium Channel Kv1.1, Chain A"/>
    <property type="match status" value="1"/>
</dbReference>
<evidence type="ECO:0000259" key="1">
    <source>
        <dbReference type="PROSITE" id="PS50097"/>
    </source>
</evidence>
<feature type="non-terminal residue" evidence="2">
    <location>
        <position position="216"/>
    </location>
</feature>
<dbReference type="Proteomes" id="UP001159405">
    <property type="component" value="Unassembled WGS sequence"/>
</dbReference>
<keyword evidence="3" id="KW-1185">Reference proteome</keyword>
<dbReference type="Gene3D" id="1.25.40.420">
    <property type="match status" value="1"/>
</dbReference>
<dbReference type="EMBL" id="CALNXK010000065">
    <property type="protein sequence ID" value="CAH3140649.1"/>
    <property type="molecule type" value="Genomic_DNA"/>
</dbReference>
<feature type="domain" description="BTB" evidence="1">
    <location>
        <begin position="47"/>
        <end position="90"/>
    </location>
</feature>
<proteinExistence type="predicted"/>
<reference evidence="2 3" key="1">
    <citation type="submission" date="2022-05" db="EMBL/GenBank/DDBJ databases">
        <authorList>
            <consortium name="Genoscope - CEA"/>
            <person name="William W."/>
        </authorList>
    </citation>
    <scope>NUCLEOTIDE SEQUENCE [LARGE SCALE GENOMIC DNA]</scope>
</reference>
<dbReference type="PANTHER" id="PTHR45774">
    <property type="entry name" value="BTB/POZ DOMAIN-CONTAINING"/>
    <property type="match status" value="1"/>
</dbReference>
<dbReference type="InterPro" id="IPR000210">
    <property type="entry name" value="BTB/POZ_dom"/>
</dbReference>
<comment type="caution">
    <text evidence="2">The sequence shown here is derived from an EMBL/GenBank/DDBJ whole genome shotgun (WGS) entry which is preliminary data.</text>
</comment>
<name>A0ABN8PDM5_9CNID</name>
<accession>A0ABN8PDM5</accession>
<dbReference type="PROSITE" id="PS50097">
    <property type="entry name" value="BTB"/>
    <property type="match status" value="1"/>
</dbReference>
<dbReference type="PANTHER" id="PTHR45774:SF3">
    <property type="entry name" value="BTB (POZ) DOMAIN-CONTAINING 2B-RELATED"/>
    <property type="match status" value="1"/>
</dbReference>
<sequence length="216" mass="24844">MAVAMTPTSCSVTCENWQTEKRTIRERTTLMINNSFMSHAKCEIDDSNSTKNIKGLQTIYAHKFLLSLSSPLFHAMFTAELRESNVFKILEHAKLFSESSREQQCWKLLERKTSACLQSEGLLWISLDTLSSPLKRDALTLVDGECAVFKTARRWAAANCKARGLEPIGENMRKVLKDAIYFIRFPLMPPRLFNENREPFSPFYLEEMKVLSFSRT</sequence>
<evidence type="ECO:0000313" key="3">
    <source>
        <dbReference type="Proteomes" id="UP001159405"/>
    </source>
</evidence>
<dbReference type="SMART" id="SM00875">
    <property type="entry name" value="BACK"/>
    <property type="match status" value="1"/>
</dbReference>
<dbReference type="InterPro" id="IPR011333">
    <property type="entry name" value="SKP1/BTB/POZ_sf"/>
</dbReference>
<organism evidence="2 3">
    <name type="scientific">Porites lobata</name>
    <dbReference type="NCBI Taxonomy" id="104759"/>
    <lineage>
        <taxon>Eukaryota</taxon>
        <taxon>Metazoa</taxon>
        <taxon>Cnidaria</taxon>
        <taxon>Anthozoa</taxon>
        <taxon>Hexacorallia</taxon>
        <taxon>Scleractinia</taxon>
        <taxon>Fungiina</taxon>
        <taxon>Poritidae</taxon>
        <taxon>Porites</taxon>
    </lineage>
</organism>
<protein>
    <recommendedName>
        <fullName evidence="1">BTB domain-containing protein</fullName>
    </recommendedName>
</protein>
<dbReference type="InterPro" id="IPR011705">
    <property type="entry name" value="BACK"/>
</dbReference>
<evidence type="ECO:0000313" key="2">
    <source>
        <dbReference type="EMBL" id="CAH3140649.1"/>
    </source>
</evidence>
<dbReference type="Pfam" id="PF07707">
    <property type="entry name" value="BACK"/>
    <property type="match status" value="1"/>
</dbReference>